<sequence length="90" mass="10521">NCTLEIERTECMDNLPKDSSVIIPTETTSADIKETTTFNGRNMIKHLRPNMTITSFTRQVCCDIFTKNEILDRLHIEDNERTIFLRRKCV</sequence>
<dbReference type="EMBL" id="CAJOBA010106043">
    <property type="protein sequence ID" value="CAF4537564.1"/>
    <property type="molecule type" value="Genomic_DNA"/>
</dbReference>
<name>A0A8S2Y7T9_9BILA</name>
<reference evidence="2" key="1">
    <citation type="submission" date="2021-02" db="EMBL/GenBank/DDBJ databases">
        <authorList>
            <person name="Nowell W R."/>
        </authorList>
    </citation>
    <scope>NUCLEOTIDE SEQUENCE</scope>
</reference>
<dbReference type="Proteomes" id="UP000677228">
    <property type="component" value="Unassembled WGS sequence"/>
</dbReference>
<evidence type="ECO:0000313" key="1">
    <source>
        <dbReference type="EMBL" id="CAF1668405.1"/>
    </source>
</evidence>
<dbReference type="EMBL" id="CAJNOK010073337">
    <property type="protein sequence ID" value="CAF1668405.1"/>
    <property type="molecule type" value="Genomic_DNA"/>
</dbReference>
<dbReference type="Proteomes" id="UP000682733">
    <property type="component" value="Unassembled WGS sequence"/>
</dbReference>
<comment type="caution">
    <text evidence="2">The sequence shown here is derived from an EMBL/GenBank/DDBJ whole genome shotgun (WGS) entry which is preliminary data.</text>
</comment>
<proteinExistence type="predicted"/>
<organism evidence="2 3">
    <name type="scientific">Didymodactylos carnosus</name>
    <dbReference type="NCBI Taxonomy" id="1234261"/>
    <lineage>
        <taxon>Eukaryota</taxon>
        <taxon>Metazoa</taxon>
        <taxon>Spiralia</taxon>
        <taxon>Gnathifera</taxon>
        <taxon>Rotifera</taxon>
        <taxon>Eurotatoria</taxon>
        <taxon>Bdelloidea</taxon>
        <taxon>Philodinida</taxon>
        <taxon>Philodinidae</taxon>
        <taxon>Didymodactylos</taxon>
    </lineage>
</organism>
<evidence type="ECO:0000313" key="2">
    <source>
        <dbReference type="EMBL" id="CAF4537564.1"/>
    </source>
</evidence>
<gene>
    <name evidence="1" type="ORF">OVA965_LOCUS45601</name>
    <name evidence="2" type="ORF">TMI583_LOCUS49244</name>
</gene>
<evidence type="ECO:0000313" key="3">
    <source>
        <dbReference type="Proteomes" id="UP000682733"/>
    </source>
</evidence>
<dbReference type="AlphaFoldDB" id="A0A8S2Y7T9"/>
<accession>A0A8S2Y7T9</accession>
<feature type="non-terminal residue" evidence="2">
    <location>
        <position position="1"/>
    </location>
</feature>
<protein>
    <submittedName>
        <fullName evidence="2">Uncharacterized protein</fullName>
    </submittedName>
</protein>